<organism evidence="3 4">
    <name type="scientific">Peptoclostridium litorale DSM 5388</name>
    <dbReference type="NCBI Taxonomy" id="1121324"/>
    <lineage>
        <taxon>Bacteria</taxon>
        <taxon>Bacillati</taxon>
        <taxon>Bacillota</taxon>
        <taxon>Clostridia</taxon>
        <taxon>Peptostreptococcales</taxon>
        <taxon>Peptoclostridiaceae</taxon>
        <taxon>Peptoclostridium</taxon>
    </lineage>
</organism>
<dbReference type="EMBL" id="JJMM01000018">
    <property type="protein sequence ID" value="KDR94467.1"/>
    <property type="molecule type" value="Genomic_DNA"/>
</dbReference>
<dbReference type="EC" id="1.-.-.-" evidence="3"/>
<sequence>MAVVFKKTNGLTDMQTHYCPGCTHGIIHRLVAEVLEELDVLGDTIGVAPVGCSVLAYKYFNCDMHEAAHGRAPAVATGVKRIHPDKVVFTYQGDGDLASIGAAEIVHAAARGEKITTIFVNNAIYGMTGGQMAPTTLPGQKATTSPYGRDVDHCGYPIKVSEMLSTLHGAAFVERVSVHNPANVRKAKKAIKKAFEIQLAGKGFGIVEVLSTCPTNWGLHPLDSLKWLEDNMIPYYPLGNFRDPDKEEEVK</sequence>
<dbReference type="GO" id="GO:0045333">
    <property type="term" value="P:cellular respiration"/>
    <property type="evidence" value="ECO:0007669"/>
    <property type="project" value="UniProtKB-ARBA"/>
</dbReference>
<protein>
    <submittedName>
        <fullName evidence="3">Ketoisovalerate oxidoreductase subunit VorA</fullName>
        <ecNumber evidence="3">1.-.-.-</ecNumber>
    </submittedName>
</protein>
<dbReference type="Gene3D" id="3.40.50.970">
    <property type="match status" value="1"/>
</dbReference>
<dbReference type="GO" id="GO:0016625">
    <property type="term" value="F:oxidoreductase activity, acting on the aldehyde or oxo group of donors, iron-sulfur protein as acceptor"/>
    <property type="evidence" value="ECO:0007669"/>
    <property type="project" value="UniProtKB-ARBA"/>
</dbReference>
<feature type="domain" description="Thiamine pyrophosphate enzyme TPP-binding" evidence="2">
    <location>
        <begin position="56"/>
        <end position="209"/>
    </location>
</feature>
<dbReference type="GO" id="GO:0030976">
    <property type="term" value="F:thiamine pyrophosphate binding"/>
    <property type="evidence" value="ECO:0007669"/>
    <property type="project" value="InterPro"/>
</dbReference>
<accession>A0A069RJP9</accession>
<dbReference type="SUPFAM" id="SSF52518">
    <property type="entry name" value="Thiamin diphosphate-binding fold (THDP-binding)"/>
    <property type="match status" value="1"/>
</dbReference>
<dbReference type="InterPro" id="IPR011766">
    <property type="entry name" value="TPP_enzyme_TPP-bd"/>
</dbReference>
<dbReference type="PANTHER" id="PTHR48084:SF3">
    <property type="entry name" value="SUBUNIT OF PYRUVATE:FLAVODOXIN OXIDOREDUCTASE"/>
    <property type="match status" value="1"/>
</dbReference>
<reference evidence="3 4" key="1">
    <citation type="submission" date="2014-03" db="EMBL/GenBank/DDBJ databases">
        <title>Genome sequence of Clostridium litorale W6, DSM 5388.</title>
        <authorList>
            <person name="Poehlein A."/>
            <person name="Jagirdar A."/>
            <person name="Khonsari B."/>
            <person name="Chibani C.M."/>
            <person name="Gutierrez Gutierrez D.A."/>
            <person name="Davydova E."/>
            <person name="Alghaithi H.S."/>
            <person name="Nair K.P."/>
            <person name="Dhamotharan K."/>
            <person name="Chandran L."/>
            <person name="G W."/>
            <person name="Daniel R."/>
        </authorList>
    </citation>
    <scope>NUCLEOTIDE SEQUENCE [LARGE SCALE GENOMIC DNA]</scope>
    <source>
        <strain evidence="3 4">W6</strain>
    </source>
</reference>
<proteinExistence type="predicted"/>
<keyword evidence="4" id="KW-1185">Reference proteome</keyword>
<dbReference type="RefSeq" id="WP_038266869.1">
    <property type="nucleotide sequence ID" value="NZ_FSRH01000023.1"/>
</dbReference>
<comment type="caution">
    <text evidence="3">The sequence shown here is derived from an EMBL/GenBank/DDBJ whole genome shotgun (WGS) entry which is preliminary data.</text>
</comment>
<dbReference type="InterPro" id="IPR029061">
    <property type="entry name" value="THDP-binding"/>
</dbReference>
<name>A0A069RJP9_PEPLI</name>
<dbReference type="PANTHER" id="PTHR48084">
    <property type="entry name" value="2-OXOGLUTARATE OXIDOREDUCTASE SUBUNIT KORB-RELATED"/>
    <property type="match status" value="1"/>
</dbReference>
<dbReference type="eggNOG" id="COG1013">
    <property type="taxonomic scope" value="Bacteria"/>
</dbReference>
<evidence type="ECO:0000256" key="1">
    <source>
        <dbReference type="ARBA" id="ARBA00023002"/>
    </source>
</evidence>
<evidence type="ECO:0000313" key="3">
    <source>
        <dbReference type="EMBL" id="KDR94467.1"/>
    </source>
</evidence>
<evidence type="ECO:0000259" key="2">
    <source>
        <dbReference type="Pfam" id="PF02775"/>
    </source>
</evidence>
<dbReference type="InterPro" id="IPR051457">
    <property type="entry name" value="2-oxoacid:Fd_oxidoreductase"/>
</dbReference>
<evidence type="ECO:0000313" key="4">
    <source>
        <dbReference type="Proteomes" id="UP000027946"/>
    </source>
</evidence>
<dbReference type="Proteomes" id="UP000027946">
    <property type="component" value="Unassembled WGS sequence"/>
</dbReference>
<dbReference type="STRING" id="1121324.CLIT_18c00250"/>
<dbReference type="OrthoDB" id="9775140at2"/>
<keyword evidence="1 3" id="KW-0560">Oxidoreductase</keyword>
<dbReference type="AlphaFoldDB" id="A0A069RJP9"/>
<dbReference type="Pfam" id="PF02775">
    <property type="entry name" value="TPP_enzyme_C"/>
    <property type="match status" value="1"/>
</dbReference>
<gene>
    <name evidence="3" type="primary">vorA1</name>
    <name evidence="3" type="ORF">CLIT_18c00250</name>
</gene>